<dbReference type="EMBL" id="EF100190">
    <property type="protein sequence ID" value="ABL60968.1"/>
    <property type="molecule type" value="Genomic_DNA"/>
</dbReference>
<reference evidence="2" key="2">
    <citation type="journal article" date="2007" name="Proc. Natl. Acad. Sci. U.S.A.">
        <title>Proteorhodopsin photosystem gene expression enables photophosphorylation in a heterologous host.</title>
        <authorList>
            <person name="Martinez A."/>
            <person name="Bradley A.S."/>
            <person name="Waldbauer J.R."/>
            <person name="Summons R.E."/>
            <person name="Delong E.F."/>
        </authorList>
    </citation>
    <scope>NUCLEOTIDE SEQUENCE</scope>
</reference>
<dbReference type="InterPro" id="IPR021735">
    <property type="entry name" value="DUF3306"/>
</dbReference>
<gene>
    <name evidence="2" type="ORF">ALOHA_HF1019P19.31</name>
</gene>
<protein>
    <recommendedName>
        <fullName evidence="3">DUF3306 domain-containing protein</fullName>
    </recommendedName>
</protein>
<evidence type="ECO:0000256" key="1">
    <source>
        <dbReference type="SAM" id="MobiDB-lite"/>
    </source>
</evidence>
<feature type="compositionally biased region" description="Basic and acidic residues" evidence="1">
    <location>
        <begin position="195"/>
        <end position="207"/>
    </location>
</feature>
<accession>A4GIF8</accession>
<organism evidence="2">
    <name type="scientific">uncultured marine bacterium HF10_19P19</name>
    <dbReference type="NCBI Taxonomy" id="413067"/>
    <lineage>
        <taxon>Bacteria</taxon>
        <taxon>environmental samples</taxon>
    </lineage>
</organism>
<name>A4GIF8_9BACT</name>
<reference evidence="2" key="1">
    <citation type="journal article" date="2007" name="Environ. Microbiol.">
        <title>Proteorhodopsin photosystem gene clusters exhibit co-evolutionary trends and shared ancestry among diverse marine microbial phyla.</title>
        <authorList>
            <person name="McCarren J."/>
            <person name="Delong E.F."/>
        </authorList>
    </citation>
    <scope>NUCLEOTIDE SEQUENCE</scope>
</reference>
<sequence length="247" mass="27545">MSETEQKPFLSRWAKRKAAKQAEVDVLEEVAQTEQVDATGETEEEAALSDEELCARYELPNPENCTDSEQLDGFFDGQIPDRLRQLAMRRLWRLNPLFRFADEMVEYGEDFTDAATVIPNMQTAYKVGKGYMDKLLAEQEQADAEAALSVEQVAEQDELKGTGNTDTSEPIEDGSEETTALAESGQQEDPDQADDAEKDRDNEEQVGAKDSSVLAAEKRSDAEQQPSEPAIRPRQMVFTNVKPARSS</sequence>
<proteinExistence type="predicted"/>
<feature type="region of interest" description="Disordered" evidence="1">
    <location>
        <begin position="154"/>
        <end position="247"/>
    </location>
</feature>
<dbReference type="AlphaFoldDB" id="A4GIF8"/>
<evidence type="ECO:0000313" key="2">
    <source>
        <dbReference type="EMBL" id="ABL60968.1"/>
    </source>
</evidence>
<dbReference type="Pfam" id="PF11748">
    <property type="entry name" value="DUF3306"/>
    <property type="match status" value="1"/>
</dbReference>
<evidence type="ECO:0008006" key="3">
    <source>
        <dbReference type="Google" id="ProtNLM"/>
    </source>
</evidence>